<reference evidence="2" key="1">
    <citation type="submission" date="2020-06" db="EMBL/GenBank/DDBJ databases">
        <title>Whole Genome Sequence of Bradyrhizobium sp. Strain 323S2.</title>
        <authorList>
            <person name="Bromfield E.S.P."/>
        </authorList>
    </citation>
    <scope>NUCLEOTIDE SEQUENCE [LARGE SCALE GENOMIC DNA]</scope>
    <source>
        <strain evidence="2">323S2</strain>
    </source>
</reference>
<organism evidence="2">
    <name type="scientific">Bradyrhizobium barranii subsp. barranii</name>
    <dbReference type="NCBI Taxonomy" id="2823807"/>
    <lineage>
        <taxon>Bacteria</taxon>
        <taxon>Pseudomonadati</taxon>
        <taxon>Pseudomonadota</taxon>
        <taxon>Alphaproteobacteria</taxon>
        <taxon>Hyphomicrobiales</taxon>
        <taxon>Nitrobacteraceae</taxon>
        <taxon>Bradyrhizobium</taxon>
        <taxon>Bradyrhizobium barranii</taxon>
    </lineage>
</organism>
<feature type="compositionally biased region" description="Basic and acidic residues" evidence="1">
    <location>
        <begin position="27"/>
        <end position="39"/>
    </location>
</feature>
<gene>
    <name evidence="2" type="ORF">G6321_31085</name>
</gene>
<feature type="region of interest" description="Disordered" evidence="1">
    <location>
        <begin position="24"/>
        <end position="55"/>
    </location>
</feature>
<proteinExistence type="predicted"/>
<evidence type="ECO:0000313" key="2">
    <source>
        <dbReference type="EMBL" id="NYY92675.1"/>
    </source>
</evidence>
<sequence>MIADMADSLSIAVICAKCRRANALRPARAEQRKVGHDTQTDPSVSLPMTTQHSSA</sequence>
<dbReference type="EMBL" id="JACBFH010000001">
    <property type="protein sequence ID" value="NYY92675.1"/>
    <property type="molecule type" value="Genomic_DNA"/>
</dbReference>
<protein>
    <submittedName>
        <fullName evidence="2">Uncharacterized protein</fullName>
    </submittedName>
</protein>
<feature type="compositionally biased region" description="Polar residues" evidence="1">
    <location>
        <begin position="40"/>
        <end position="55"/>
    </location>
</feature>
<evidence type="ECO:0000256" key="1">
    <source>
        <dbReference type="SAM" id="MobiDB-lite"/>
    </source>
</evidence>
<dbReference type="AlphaFoldDB" id="A0A7Z0TUL0"/>
<name>A0A7Z0TUL0_9BRAD</name>
<comment type="caution">
    <text evidence="2">The sequence shown here is derived from an EMBL/GenBank/DDBJ whole genome shotgun (WGS) entry which is preliminary data.</text>
</comment>
<accession>A0A7Z0TUL0</accession>